<dbReference type="Proteomes" id="UP000002640">
    <property type="component" value="Unassembled WGS sequence"/>
</dbReference>
<dbReference type="KEGG" id="psoj:PHYSODRAFT_305662"/>
<name>G5A5Z9_PHYSP</name>
<sequence>MTVQMRLQLAARALVLALLNVAPKFAPHLKPLTIDSFVNIGQLHAAIHTLMLALIRLVPLLAMIEHAGVGRQSLQRGAEGLRLPPLPSSSPRWHGHHELLRLLNLSLLC</sequence>
<keyword evidence="2" id="KW-1185">Reference proteome</keyword>
<evidence type="ECO:0000313" key="2">
    <source>
        <dbReference type="Proteomes" id="UP000002640"/>
    </source>
</evidence>
<evidence type="ECO:0000313" key="1">
    <source>
        <dbReference type="EMBL" id="EGZ08754.1"/>
    </source>
</evidence>
<dbReference type="InParanoid" id="G5A5Z9"/>
<gene>
    <name evidence="1" type="ORF">PHYSODRAFT_305662</name>
</gene>
<dbReference type="GeneID" id="20642585"/>
<dbReference type="EMBL" id="JH159160">
    <property type="protein sequence ID" value="EGZ08754.1"/>
    <property type="molecule type" value="Genomic_DNA"/>
</dbReference>
<protein>
    <submittedName>
        <fullName evidence="1">Uncharacterized protein</fullName>
    </submittedName>
</protein>
<proteinExistence type="predicted"/>
<reference evidence="1 2" key="1">
    <citation type="journal article" date="2006" name="Science">
        <title>Phytophthora genome sequences uncover evolutionary origins and mechanisms of pathogenesis.</title>
        <authorList>
            <person name="Tyler B.M."/>
            <person name="Tripathy S."/>
            <person name="Zhang X."/>
            <person name="Dehal P."/>
            <person name="Jiang R.H."/>
            <person name="Aerts A."/>
            <person name="Arredondo F.D."/>
            <person name="Baxter L."/>
            <person name="Bensasson D."/>
            <person name="Beynon J.L."/>
            <person name="Chapman J."/>
            <person name="Damasceno C.M."/>
            <person name="Dorrance A.E."/>
            <person name="Dou D."/>
            <person name="Dickerman A.W."/>
            <person name="Dubchak I.L."/>
            <person name="Garbelotto M."/>
            <person name="Gijzen M."/>
            <person name="Gordon S.G."/>
            <person name="Govers F."/>
            <person name="Grunwald N.J."/>
            <person name="Huang W."/>
            <person name="Ivors K.L."/>
            <person name="Jones R.W."/>
            <person name="Kamoun S."/>
            <person name="Krampis K."/>
            <person name="Lamour K.H."/>
            <person name="Lee M.K."/>
            <person name="McDonald W.H."/>
            <person name="Medina M."/>
            <person name="Meijer H.J."/>
            <person name="Nordberg E.K."/>
            <person name="Maclean D.J."/>
            <person name="Ospina-Giraldo M.D."/>
            <person name="Morris P.F."/>
            <person name="Phuntumart V."/>
            <person name="Putnam N.H."/>
            <person name="Rash S."/>
            <person name="Rose J.K."/>
            <person name="Sakihama Y."/>
            <person name="Salamov A.A."/>
            <person name="Savidor A."/>
            <person name="Scheuring C.F."/>
            <person name="Smith B.M."/>
            <person name="Sobral B.W."/>
            <person name="Terry A."/>
            <person name="Torto-Alalibo T.A."/>
            <person name="Win J."/>
            <person name="Xu Z."/>
            <person name="Zhang H."/>
            <person name="Grigoriev I.V."/>
            <person name="Rokhsar D.S."/>
            <person name="Boore J.L."/>
        </authorList>
    </citation>
    <scope>NUCLEOTIDE SEQUENCE [LARGE SCALE GENOMIC DNA]</scope>
    <source>
        <strain evidence="1 2">P6497</strain>
    </source>
</reference>
<dbReference type="RefSeq" id="XP_009535387.1">
    <property type="nucleotide sequence ID" value="XM_009537092.1"/>
</dbReference>
<organism evidence="1 2">
    <name type="scientific">Phytophthora sojae (strain P6497)</name>
    <name type="common">Soybean stem and root rot agent</name>
    <name type="synonym">Phytophthora megasperma f. sp. glycines</name>
    <dbReference type="NCBI Taxonomy" id="1094619"/>
    <lineage>
        <taxon>Eukaryota</taxon>
        <taxon>Sar</taxon>
        <taxon>Stramenopiles</taxon>
        <taxon>Oomycota</taxon>
        <taxon>Peronosporomycetes</taxon>
        <taxon>Peronosporales</taxon>
        <taxon>Peronosporaceae</taxon>
        <taxon>Phytophthora</taxon>
    </lineage>
</organism>
<dbReference type="AlphaFoldDB" id="G5A5Z9"/>
<accession>G5A5Z9</accession>